<dbReference type="PROSITE" id="PS51123">
    <property type="entry name" value="OMPA_2"/>
    <property type="match status" value="1"/>
</dbReference>
<dbReference type="CDD" id="cd07185">
    <property type="entry name" value="OmpA_C-like"/>
    <property type="match status" value="1"/>
</dbReference>
<name>A0A370LC16_9HYPH</name>
<feature type="compositionally biased region" description="Low complexity" evidence="8">
    <location>
        <begin position="291"/>
        <end position="315"/>
    </location>
</feature>
<evidence type="ECO:0000256" key="7">
    <source>
        <dbReference type="PROSITE-ProRule" id="PRU00473"/>
    </source>
</evidence>
<dbReference type="EMBL" id="QQTP01000001">
    <property type="protein sequence ID" value="RDJ29428.1"/>
    <property type="molecule type" value="Genomic_DNA"/>
</dbReference>
<gene>
    <name evidence="10" type="ORF">DWE98_02435</name>
</gene>
<protein>
    <submittedName>
        <fullName evidence="10">MotB family protein</fullName>
    </submittedName>
</protein>
<sequence length="512" mass="55529">MPADPRRRPTCAGRGSAPRLPARARRRLRGKRCGRGHDPRRRDRDRDPRRCLDRQARRPWPRPPPPSSRRRLIHRTEFDPMPEMEKTGPDLIIIRRRQSRTADVPKGGVWKIAHADFMTAMMALFLVLWLVNSTTRETRTTVAQYFNPIRLSDVTQDRKGVRDPQEADPGEVDDASRQDNKTAGTAAKEAQRAPTAKLKERAQASAPFEDPYAILAEASAVRPNPGAEKASAITLGETGKPGMQGGEALRDPFDPNFWRQAPQGERQSQPDSAAKPADTAGKPVMPPSPPVLALAAAKPPGTAENAAAQAQAQAAERSGEAQNASPRPAGTQPLTPRPETAPEKVALPSPTLAQKQADDAVAAAIATAIGSSGKGDGKRSDAPQVEVRQTDEGMLISLTDNANFGMFAIGSAEPATETVSVMQRVAAVLNKREGSIIIRGHTDARPFRSGNGDNWRLSTARAHTAQDLLVRGGVDEARIEHVEGYASRKLRAADPGAAENRRIEILVREKRT</sequence>
<accession>A0A370LC16</accession>
<comment type="similarity">
    <text evidence="2">Belongs to the MotB family.</text>
</comment>
<evidence type="ECO:0000256" key="1">
    <source>
        <dbReference type="ARBA" id="ARBA00004162"/>
    </source>
</evidence>
<keyword evidence="5" id="KW-1133">Transmembrane helix</keyword>
<feature type="region of interest" description="Disordered" evidence="8">
    <location>
        <begin position="234"/>
        <end position="344"/>
    </location>
</feature>
<keyword evidence="3" id="KW-1003">Cell membrane</keyword>
<dbReference type="GO" id="GO:0005886">
    <property type="term" value="C:plasma membrane"/>
    <property type="evidence" value="ECO:0007669"/>
    <property type="project" value="UniProtKB-SubCell"/>
</dbReference>
<feature type="region of interest" description="Disordered" evidence="8">
    <location>
        <begin position="156"/>
        <end position="204"/>
    </location>
</feature>
<evidence type="ECO:0000256" key="8">
    <source>
        <dbReference type="SAM" id="MobiDB-lite"/>
    </source>
</evidence>
<dbReference type="AlphaFoldDB" id="A0A370LC16"/>
<keyword evidence="6 7" id="KW-0472">Membrane</keyword>
<keyword evidence="4" id="KW-0812">Transmembrane</keyword>
<comment type="subcellular location">
    <subcellularLocation>
        <location evidence="1">Cell membrane</location>
        <topology evidence="1">Single-pass membrane protein</topology>
    </subcellularLocation>
</comment>
<evidence type="ECO:0000256" key="4">
    <source>
        <dbReference type="ARBA" id="ARBA00022692"/>
    </source>
</evidence>
<evidence type="ECO:0000313" key="11">
    <source>
        <dbReference type="Proteomes" id="UP000255207"/>
    </source>
</evidence>
<organism evidence="10 11">
    <name type="scientific">Bosea caraganae</name>
    <dbReference type="NCBI Taxonomy" id="2763117"/>
    <lineage>
        <taxon>Bacteria</taxon>
        <taxon>Pseudomonadati</taxon>
        <taxon>Pseudomonadota</taxon>
        <taxon>Alphaproteobacteria</taxon>
        <taxon>Hyphomicrobiales</taxon>
        <taxon>Boseaceae</taxon>
        <taxon>Bosea</taxon>
    </lineage>
</organism>
<dbReference type="NCBIfam" id="NF004651">
    <property type="entry name" value="PRK05996.1"/>
    <property type="match status" value="1"/>
</dbReference>
<reference evidence="11" key="1">
    <citation type="submission" date="2018-07" db="EMBL/GenBank/DDBJ databases">
        <authorList>
            <person name="Safronova V.I."/>
            <person name="Chirak E.R."/>
            <person name="Sazanova A.L."/>
        </authorList>
    </citation>
    <scope>NUCLEOTIDE SEQUENCE [LARGE SCALE GENOMIC DNA]</scope>
    <source>
        <strain evidence="11">RCAM04685</strain>
    </source>
</reference>
<proteinExistence type="inferred from homology"/>
<evidence type="ECO:0000313" key="10">
    <source>
        <dbReference type="EMBL" id="RDJ29428.1"/>
    </source>
</evidence>
<evidence type="ECO:0000256" key="6">
    <source>
        <dbReference type="ARBA" id="ARBA00023136"/>
    </source>
</evidence>
<dbReference type="Gene3D" id="3.30.1330.60">
    <property type="entry name" value="OmpA-like domain"/>
    <property type="match status" value="1"/>
</dbReference>
<dbReference type="PANTHER" id="PTHR30329:SF21">
    <property type="entry name" value="LIPOPROTEIN YIAD-RELATED"/>
    <property type="match status" value="1"/>
</dbReference>
<dbReference type="InterPro" id="IPR050330">
    <property type="entry name" value="Bact_OuterMem_StrucFunc"/>
</dbReference>
<feature type="compositionally biased region" description="Basic and acidic residues" evidence="8">
    <location>
        <begin position="156"/>
        <end position="165"/>
    </location>
</feature>
<dbReference type="Proteomes" id="UP000255207">
    <property type="component" value="Unassembled WGS sequence"/>
</dbReference>
<dbReference type="InterPro" id="IPR036737">
    <property type="entry name" value="OmpA-like_sf"/>
</dbReference>
<evidence type="ECO:0000256" key="2">
    <source>
        <dbReference type="ARBA" id="ARBA00008914"/>
    </source>
</evidence>
<feature type="region of interest" description="Disordered" evidence="8">
    <location>
        <begin position="1"/>
        <end position="92"/>
    </location>
</feature>
<dbReference type="InterPro" id="IPR025713">
    <property type="entry name" value="MotB-like_N_dom"/>
</dbReference>
<dbReference type="Pfam" id="PF13677">
    <property type="entry name" value="MotB_plug"/>
    <property type="match status" value="1"/>
</dbReference>
<evidence type="ECO:0000256" key="5">
    <source>
        <dbReference type="ARBA" id="ARBA00022989"/>
    </source>
</evidence>
<comment type="caution">
    <text evidence="10">The sequence shown here is derived from an EMBL/GenBank/DDBJ whole genome shotgun (WGS) entry which is preliminary data.</text>
</comment>
<dbReference type="PANTHER" id="PTHR30329">
    <property type="entry name" value="STATOR ELEMENT OF FLAGELLAR MOTOR COMPLEX"/>
    <property type="match status" value="1"/>
</dbReference>
<keyword evidence="11" id="KW-1185">Reference proteome</keyword>
<feature type="compositionally biased region" description="Basic residues" evidence="8">
    <location>
        <begin position="22"/>
        <end position="34"/>
    </location>
</feature>
<feature type="compositionally biased region" description="Low complexity" evidence="8">
    <location>
        <begin position="12"/>
        <end position="21"/>
    </location>
</feature>
<dbReference type="SUPFAM" id="SSF103088">
    <property type="entry name" value="OmpA-like"/>
    <property type="match status" value="1"/>
</dbReference>
<dbReference type="Pfam" id="PF00691">
    <property type="entry name" value="OmpA"/>
    <property type="match status" value="1"/>
</dbReference>
<dbReference type="InterPro" id="IPR006665">
    <property type="entry name" value="OmpA-like"/>
</dbReference>
<evidence type="ECO:0000259" key="9">
    <source>
        <dbReference type="PROSITE" id="PS51123"/>
    </source>
</evidence>
<evidence type="ECO:0000256" key="3">
    <source>
        <dbReference type="ARBA" id="ARBA00022475"/>
    </source>
</evidence>
<feature type="compositionally biased region" description="Basic and acidic residues" evidence="8">
    <location>
        <begin position="35"/>
        <end position="56"/>
    </location>
</feature>
<feature type="domain" description="OmpA-like" evidence="9">
    <location>
        <begin position="394"/>
        <end position="511"/>
    </location>
</feature>
<feature type="compositionally biased region" description="Basic and acidic residues" evidence="8">
    <location>
        <begin position="74"/>
        <end position="88"/>
    </location>
</feature>
<dbReference type="OrthoDB" id="7170686at2"/>